<feature type="region of interest" description="Disordered" evidence="1">
    <location>
        <begin position="407"/>
        <end position="427"/>
    </location>
</feature>
<dbReference type="EMBL" id="CP055899">
    <property type="protein sequence ID" value="QKX55519.1"/>
    <property type="molecule type" value="Genomic_DNA"/>
</dbReference>
<gene>
    <name evidence="2" type="ORF">TRUGW13939_02612</name>
</gene>
<feature type="region of interest" description="Disordered" evidence="1">
    <location>
        <begin position="583"/>
        <end position="626"/>
    </location>
</feature>
<proteinExistence type="predicted"/>
<name>A0A7H8QNU2_TALRU</name>
<feature type="region of interest" description="Disordered" evidence="1">
    <location>
        <begin position="338"/>
        <end position="369"/>
    </location>
</feature>
<dbReference type="OrthoDB" id="4497018at2759"/>
<dbReference type="Proteomes" id="UP000509510">
    <property type="component" value="Chromosome II"/>
</dbReference>
<feature type="region of interest" description="Disordered" evidence="1">
    <location>
        <begin position="452"/>
        <end position="528"/>
    </location>
</feature>
<evidence type="ECO:0000313" key="2">
    <source>
        <dbReference type="EMBL" id="QKX55519.1"/>
    </source>
</evidence>
<dbReference type="KEGG" id="trg:TRUGW13939_02612"/>
<feature type="compositionally biased region" description="Polar residues" evidence="1">
    <location>
        <begin position="606"/>
        <end position="619"/>
    </location>
</feature>
<sequence length="626" mass="68653">MASGMPGKNATQPINTKVDASGPNPPTAGSEHPVLPGPVAYGLKPVTRRTTDRNMTDSRLLANRKCIYERRLPGNAYITAHVERLQHGYFGSDHTSDSEIPNVDFLGINFVFHPADCDNHRFKAATIRATIQNPPMGEDQYPYPQENPKFLMHAPHLIYGAVSPETLQWTFSLAGSLGISDAPVAAQLSPSGSKSASYKVYEMMKIQGSSRTFRSPDGPEFDVEDGEVVWSLSENPLQRSGLPREFTFVMLVQKPSPDSRLVFKLEIDPVIDTWIGSYPAWWLNKSSYQPLPKRAVNFHAQVGQRFDPVDPQRGFNFSKLANSLDDYVNMPGSTYSSNVSPDGVYNDISGSQPIRQGGGTGNNNQTSQPIRIPEYLGYPANEVPYAPLFPPTSTYWETSSPFQRGWPQDDAYYGGPTGNNRGGGNSHESTINVRLVLDNGFTTQLAAAALGNRSPRASPHLRGATLGIPHASDTSPMGRRTRSLRRSRSREDLNGSASQRVYSVADTSNNGEYYSAEPSPDLNDTQGTRKLSEPFITATDINHTPPHNGIRDPLIVKKTPNGTSHITTPGAFDYTYLPTASYTPPSPPNGFQGMRNISGGPLPRRSVSQRVNGSRNRYSYPSAFVE</sequence>
<feature type="compositionally biased region" description="Basic residues" evidence="1">
    <location>
        <begin position="479"/>
        <end position="488"/>
    </location>
</feature>
<organism evidence="2 3">
    <name type="scientific">Talaromyces rugulosus</name>
    <name type="common">Penicillium rugulosum</name>
    <dbReference type="NCBI Taxonomy" id="121627"/>
    <lineage>
        <taxon>Eukaryota</taxon>
        <taxon>Fungi</taxon>
        <taxon>Dikarya</taxon>
        <taxon>Ascomycota</taxon>
        <taxon>Pezizomycotina</taxon>
        <taxon>Eurotiomycetes</taxon>
        <taxon>Eurotiomycetidae</taxon>
        <taxon>Eurotiales</taxon>
        <taxon>Trichocomaceae</taxon>
        <taxon>Talaromyces</taxon>
        <taxon>Talaromyces sect. Islandici</taxon>
    </lineage>
</organism>
<evidence type="ECO:0000313" key="3">
    <source>
        <dbReference type="Proteomes" id="UP000509510"/>
    </source>
</evidence>
<feature type="compositionally biased region" description="Gly residues" evidence="1">
    <location>
        <begin position="415"/>
        <end position="425"/>
    </location>
</feature>
<accession>A0A7H8QNU2</accession>
<dbReference type="RefSeq" id="XP_035341697.1">
    <property type="nucleotide sequence ID" value="XM_035485804.1"/>
</dbReference>
<feature type="region of interest" description="Disordered" evidence="1">
    <location>
        <begin position="1"/>
        <end position="42"/>
    </location>
</feature>
<evidence type="ECO:0000256" key="1">
    <source>
        <dbReference type="SAM" id="MobiDB-lite"/>
    </source>
</evidence>
<protein>
    <submittedName>
        <fullName evidence="2">Uncharacterized protein</fullName>
    </submittedName>
</protein>
<dbReference type="AlphaFoldDB" id="A0A7H8QNU2"/>
<feature type="compositionally biased region" description="Polar residues" evidence="1">
    <location>
        <begin position="495"/>
        <end position="512"/>
    </location>
</feature>
<dbReference type="GeneID" id="55990119"/>
<keyword evidence="3" id="KW-1185">Reference proteome</keyword>
<reference evidence="3" key="1">
    <citation type="submission" date="2020-06" db="EMBL/GenBank/DDBJ databases">
        <title>A chromosome-scale genome assembly of Talaromyces rugulosus W13939.</title>
        <authorList>
            <person name="Wang B."/>
            <person name="Guo L."/>
            <person name="Ye K."/>
            <person name="Wang L."/>
        </authorList>
    </citation>
    <scope>NUCLEOTIDE SEQUENCE [LARGE SCALE GENOMIC DNA]</scope>
    <source>
        <strain evidence="3">W13939</strain>
    </source>
</reference>